<dbReference type="PROSITE" id="PS50014">
    <property type="entry name" value="BROMODOMAIN_2"/>
    <property type="match status" value="1"/>
</dbReference>
<feature type="compositionally biased region" description="Low complexity" evidence="3">
    <location>
        <begin position="266"/>
        <end position="276"/>
    </location>
</feature>
<feature type="region of interest" description="Disordered" evidence="3">
    <location>
        <begin position="423"/>
        <end position="444"/>
    </location>
</feature>
<dbReference type="GO" id="GO:0006357">
    <property type="term" value="P:regulation of transcription by RNA polymerase II"/>
    <property type="evidence" value="ECO:0007669"/>
    <property type="project" value="TreeGrafter"/>
</dbReference>
<proteinExistence type="predicted"/>
<dbReference type="Pfam" id="PF00439">
    <property type="entry name" value="Bromodomain"/>
    <property type="match status" value="1"/>
</dbReference>
<dbReference type="EMBL" id="JAEPRB010000294">
    <property type="protein sequence ID" value="KAG2217496.1"/>
    <property type="molecule type" value="Genomic_DNA"/>
</dbReference>
<dbReference type="OrthoDB" id="21449at2759"/>
<evidence type="ECO:0000256" key="1">
    <source>
        <dbReference type="ARBA" id="ARBA00023117"/>
    </source>
</evidence>
<keyword evidence="1 2" id="KW-0103">Bromodomain</keyword>
<feature type="region of interest" description="Disordered" evidence="3">
    <location>
        <begin position="460"/>
        <end position="479"/>
    </location>
</feature>
<dbReference type="SUPFAM" id="SSF47370">
    <property type="entry name" value="Bromodomain"/>
    <property type="match status" value="1"/>
</dbReference>
<comment type="caution">
    <text evidence="5">The sequence shown here is derived from an EMBL/GenBank/DDBJ whole genome shotgun (WGS) entry which is preliminary data.</text>
</comment>
<feature type="compositionally biased region" description="Polar residues" evidence="3">
    <location>
        <begin position="460"/>
        <end position="472"/>
    </location>
</feature>
<name>A0A8H7RUM6_9FUNG</name>
<dbReference type="Gene3D" id="1.20.920.10">
    <property type="entry name" value="Bromodomain-like"/>
    <property type="match status" value="1"/>
</dbReference>
<feature type="compositionally biased region" description="Acidic residues" evidence="3">
    <location>
        <begin position="154"/>
        <end position="170"/>
    </location>
</feature>
<evidence type="ECO:0000313" key="5">
    <source>
        <dbReference type="EMBL" id="KAG2217496.1"/>
    </source>
</evidence>
<dbReference type="PANTHER" id="PTHR22881">
    <property type="entry name" value="BROMODOMAIN CONTAINING PROTEIN"/>
    <property type="match status" value="1"/>
</dbReference>
<dbReference type="PRINTS" id="PR00503">
    <property type="entry name" value="BROMODOMAIN"/>
</dbReference>
<dbReference type="InterPro" id="IPR036427">
    <property type="entry name" value="Bromodomain-like_sf"/>
</dbReference>
<feature type="compositionally biased region" description="Basic residues" evidence="3">
    <location>
        <begin position="63"/>
        <end position="80"/>
    </location>
</feature>
<organism evidence="5 6">
    <name type="scientific">Circinella minor</name>
    <dbReference type="NCBI Taxonomy" id="1195481"/>
    <lineage>
        <taxon>Eukaryota</taxon>
        <taxon>Fungi</taxon>
        <taxon>Fungi incertae sedis</taxon>
        <taxon>Mucoromycota</taxon>
        <taxon>Mucoromycotina</taxon>
        <taxon>Mucoromycetes</taxon>
        <taxon>Mucorales</taxon>
        <taxon>Lichtheimiaceae</taxon>
        <taxon>Circinella</taxon>
    </lineage>
</organism>
<feature type="region of interest" description="Disordered" evidence="3">
    <location>
        <begin position="1"/>
        <end position="310"/>
    </location>
</feature>
<dbReference type="AlphaFoldDB" id="A0A8H7RUM6"/>
<feature type="compositionally biased region" description="Polar residues" evidence="3">
    <location>
        <begin position="235"/>
        <end position="265"/>
    </location>
</feature>
<feature type="compositionally biased region" description="Low complexity" evidence="3">
    <location>
        <begin position="42"/>
        <end position="57"/>
    </location>
</feature>
<evidence type="ECO:0000256" key="2">
    <source>
        <dbReference type="PROSITE-ProRule" id="PRU00035"/>
    </source>
</evidence>
<keyword evidence="6" id="KW-1185">Reference proteome</keyword>
<dbReference type="InterPro" id="IPR051831">
    <property type="entry name" value="Bromodomain_contain_prot"/>
</dbReference>
<feature type="domain" description="Bromo" evidence="4">
    <location>
        <begin position="323"/>
        <end position="393"/>
    </location>
</feature>
<protein>
    <recommendedName>
        <fullName evidence="4">Bromo domain-containing protein</fullName>
    </recommendedName>
</protein>
<dbReference type="InterPro" id="IPR001487">
    <property type="entry name" value="Bromodomain"/>
</dbReference>
<sequence>MGSYFSDEEQRQQQQQQQQQAAPRIKLKLRLNSSSNDASIVTSTTNENSNNNNNIESPTEDRKRKKHKKKKSHKKHKRQKKNQESDDEETFQQQRTHQHGRRRHESEQLDIDDDDNDHNIKALSSTPPPSTQQRTHMPVGGKRPFAYIQAEQNNQEEDDDHDEDDYDDMGQEQQSNMIKQEEEEESIPASSSSATFDDYSYQQQQQQHHHHHNENHGRNTIHERSVHPTERSTHHYITTANRPTSASSSKQTNTTRTKTPPSRQRTASISTTTSASEYKPKKRGRPAKVKAPPPKPEPRPPPEPVKKDRDLKSIATKLLDTLERRDSYGLFLQPVDTTIITDYLTVIKHPMDFATMRKKLNSDEYSDMEDFRQDFLLICTNAKTYNAPDTIYYRNADRLEHYGLKAIDRAAKTVVYESSERADTPFSDHSTATTTTTTTAGGGGAGYRWGSISGSLTAQQRRRASSISTTLTGGKRDSNVKMEEEVDILGLDNGGSIYPTQQQRKASRQQQQYQYYQQQQDLDGMMVDTASSSRAGTPVRAFGIPTMTKKKKKKMTEAGIVYASDGSLAGVGAVSDLQTLIPSEKRFSEVPGITMVNTHALPSAFYTTRSSYEEWSSNKHPIHPAHFADYGAFTALGNEPPGAFYTAQDACYIYPLYGDDRGEAYMRSLWEFAEETGDDELTKTIYEKSNYLTRGAWNVLQESLKDINDVKDVNAELGSLHVSEFKKAYESVTQQQQ</sequence>
<evidence type="ECO:0000259" key="4">
    <source>
        <dbReference type="PROSITE" id="PS50014"/>
    </source>
</evidence>
<evidence type="ECO:0000313" key="6">
    <source>
        <dbReference type="Proteomes" id="UP000646827"/>
    </source>
</evidence>
<gene>
    <name evidence="5" type="ORF">INT45_012614</name>
</gene>
<feature type="compositionally biased region" description="Polar residues" evidence="3">
    <location>
        <begin position="31"/>
        <end position="41"/>
    </location>
</feature>
<dbReference type="SMART" id="SM00297">
    <property type="entry name" value="BROMO"/>
    <property type="match status" value="1"/>
</dbReference>
<feature type="compositionally biased region" description="Basic and acidic residues" evidence="3">
    <location>
        <begin position="296"/>
        <end position="310"/>
    </location>
</feature>
<dbReference type="GO" id="GO:0006325">
    <property type="term" value="P:chromatin organization"/>
    <property type="evidence" value="ECO:0007669"/>
    <property type="project" value="UniProtKB-ARBA"/>
</dbReference>
<dbReference type="Proteomes" id="UP000646827">
    <property type="component" value="Unassembled WGS sequence"/>
</dbReference>
<dbReference type="PANTHER" id="PTHR22881:SF27">
    <property type="entry name" value="BROMODOMAIN CONTAINING 7_9"/>
    <property type="match status" value="1"/>
</dbReference>
<dbReference type="GO" id="GO:0005634">
    <property type="term" value="C:nucleus"/>
    <property type="evidence" value="ECO:0007669"/>
    <property type="project" value="TreeGrafter"/>
</dbReference>
<reference evidence="5 6" key="1">
    <citation type="submission" date="2020-12" db="EMBL/GenBank/DDBJ databases">
        <title>Metabolic potential, ecology and presence of endohyphal bacteria is reflected in genomic diversity of Mucoromycotina.</title>
        <authorList>
            <person name="Muszewska A."/>
            <person name="Okrasinska A."/>
            <person name="Steczkiewicz K."/>
            <person name="Drgas O."/>
            <person name="Orlowska M."/>
            <person name="Perlinska-Lenart U."/>
            <person name="Aleksandrzak-Piekarczyk T."/>
            <person name="Szatraj K."/>
            <person name="Zielenkiewicz U."/>
            <person name="Pilsyk S."/>
            <person name="Malc E."/>
            <person name="Mieczkowski P."/>
            <person name="Kruszewska J.S."/>
            <person name="Biernat P."/>
            <person name="Pawlowska J."/>
        </authorList>
    </citation>
    <scope>NUCLEOTIDE SEQUENCE [LARGE SCALE GENOMIC DNA]</scope>
    <source>
        <strain evidence="5 6">CBS 142.35</strain>
    </source>
</reference>
<evidence type="ECO:0000256" key="3">
    <source>
        <dbReference type="SAM" id="MobiDB-lite"/>
    </source>
</evidence>
<feature type="compositionally biased region" description="Basic and acidic residues" evidence="3">
    <location>
        <begin position="214"/>
        <end position="233"/>
    </location>
</feature>
<accession>A0A8H7RUM6</accession>